<dbReference type="KEGG" id="arac:E0W69_005425"/>
<accession>A0A5P2FYX7</accession>
<evidence type="ECO:0000256" key="1">
    <source>
        <dbReference type="ARBA" id="ARBA00022630"/>
    </source>
</evidence>
<dbReference type="Gene3D" id="3.50.50.60">
    <property type="entry name" value="FAD/NAD(P)-binding domain"/>
    <property type="match status" value="2"/>
</dbReference>
<organism evidence="4 5">
    <name type="scientific">Rhizosphaericola mali</name>
    <dbReference type="NCBI Taxonomy" id="2545455"/>
    <lineage>
        <taxon>Bacteria</taxon>
        <taxon>Pseudomonadati</taxon>
        <taxon>Bacteroidota</taxon>
        <taxon>Chitinophagia</taxon>
        <taxon>Chitinophagales</taxon>
        <taxon>Chitinophagaceae</taxon>
        <taxon>Rhizosphaericola</taxon>
    </lineage>
</organism>
<dbReference type="SUPFAM" id="SSF51905">
    <property type="entry name" value="FAD/NAD(P)-binding domain"/>
    <property type="match status" value="1"/>
</dbReference>
<keyword evidence="1" id="KW-0285">Flavoprotein</keyword>
<name>A0A5P2FYX7_9BACT</name>
<evidence type="ECO:0000256" key="2">
    <source>
        <dbReference type="ARBA" id="ARBA00023002"/>
    </source>
</evidence>
<dbReference type="PANTHER" id="PTHR48105">
    <property type="entry name" value="THIOREDOXIN REDUCTASE 1-RELATED-RELATED"/>
    <property type="match status" value="1"/>
</dbReference>
<dbReference type="Proteomes" id="UP000292424">
    <property type="component" value="Chromosome"/>
</dbReference>
<feature type="domain" description="FAD/NAD(P)-binding" evidence="3">
    <location>
        <begin position="6"/>
        <end position="285"/>
    </location>
</feature>
<keyword evidence="2" id="KW-0560">Oxidoreductase</keyword>
<proteinExistence type="predicted"/>
<dbReference type="InterPro" id="IPR050097">
    <property type="entry name" value="Ferredoxin-NADP_redctase_2"/>
</dbReference>
<dbReference type="OrthoDB" id="9806179at2"/>
<sequence>MNKNNFDVIIIGGSYAGLSAAMALGRSLRKVLILDTNKPCNRQTPHSHNFITHDGDAPMKIASLAKEQVLKYATVTLKYEEAITAQKNEFGFEVQTTIGNIYSCKKLILASGIKDVMPDIRGFSDCWGISVIHCPYCHGYEVKGEKTGIIANGDRGFHVASLVNNLTGNITILTNGKSNFTNEQLSKLAVHNITIVENEIVEIEHENGQVKNVIFNDGSLIAFKAVYAAIPFEQNSNIPLLLGCDFTEIGHIKVDTSYKTNIPGVFACGDCASMARTVANAVGSGNLVGAMVNMELTTESF</sequence>
<gene>
    <name evidence="4" type="ORF">E0W69_005425</name>
</gene>
<dbReference type="GO" id="GO:0016491">
    <property type="term" value="F:oxidoreductase activity"/>
    <property type="evidence" value="ECO:0007669"/>
    <property type="project" value="UniProtKB-KW"/>
</dbReference>
<dbReference type="Pfam" id="PF07992">
    <property type="entry name" value="Pyr_redox_2"/>
    <property type="match status" value="1"/>
</dbReference>
<protein>
    <submittedName>
        <fullName evidence="4">NAD(P)/FAD-dependent oxidoreductase</fullName>
    </submittedName>
</protein>
<evidence type="ECO:0000313" key="4">
    <source>
        <dbReference type="EMBL" id="QES88127.1"/>
    </source>
</evidence>
<reference evidence="4 5" key="1">
    <citation type="submission" date="2019-09" db="EMBL/GenBank/DDBJ databases">
        <title>Complete genome sequence of Arachidicoccus sp. B3-10 isolated from apple orchard soil.</title>
        <authorList>
            <person name="Kim H.S."/>
            <person name="Han K.-I."/>
            <person name="Suh M.K."/>
            <person name="Lee K.C."/>
            <person name="Eom M.K."/>
            <person name="Kim J.-S."/>
            <person name="Kang S.W."/>
            <person name="Sin Y."/>
            <person name="Lee J.-S."/>
        </authorList>
    </citation>
    <scope>NUCLEOTIDE SEQUENCE [LARGE SCALE GENOMIC DNA]</scope>
    <source>
        <strain evidence="4 5">B3-10</strain>
    </source>
</reference>
<evidence type="ECO:0000259" key="3">
    <source>
        <dbReference type="Pfam" id="PF07992"/>
    </source>
</evidence>
<dbReference type="PRINTS" id="PR00469">
    <property type="entry name" value="PNDRDTASEII"/>
</dbReference>
<dbReference type="InterPro" id="IPR036188">
    <property type="entry name" value="FAD/NAD-bd_sf"/>
</dbReference>
<dbReference type="PRINTS" id="PR00368">
    <property type="entry name" value="FADPNR"/>
</dbReference>
<dbReference type="EMBL" id="CP044016">
    <property type="protein sequence ID" value="QES88127.1"/>
    <property type="molecule type" value="Genomic_DNA"/>
</dbReference>
<dbReference type="AlphaFoldDB" id="A0A5P2FYX7"/>
<dbReference type="RefSeq" id="WP_131329014.1">
    <property type="nucleotide sequence ID" value="NZ_CP044016.1"/>
</dbReference>
<keyword evidence="5" id="KW-1185">Reference proteome</keyword>
<dbReference type="InterPro" id="IPR023753">
    <property type="entry name" value="FAD/NAD-binding_dom"/>
</dbReference>
<evidence type="ECO:0000313" key="5">
    <source>
        <dbReference type="Proteomes" id="UP000292424"/>
    </source>
</evidence>